<evidence type="ECO:0000256" key="2">
    <source>
        <dbReference type="ARBA" id="ARBA00022679"/>
    </source>
</evidence>
<feature type="region of interest" description="Disordered" evidence="6">
    <location>
        <begin position="1808"/>
        <end position="1853"/>
    </location>
</feature>
<dbReference type="SMART" id="SM00220">
    <property type="entry name" value="S_TKc"/>
    <property type="match status" value="1"/>
</dbReference>
<feature type="transmembrane region" description="Helical" evidence="7">
    <location>
        <begin position="828"/>
        <end position="851"/>
    </location>
</feature>
<dbReference type="Pfam" id="PF00069">
    <property type="entry name" value="Pkinase"/>
    <property type="match status" value="1"/>
</dbReference>
<feature type="compositionally biased region" description="Low complexity" evidence="6">
    <location>
        <begin position="965"/>
        <end position="980"/>
    </location>
</feature>
<dbReference type="Gene3D" id="3.30.450.20">
    <property type="entry name" value="PAS domain"/>
    <property type="match status" value="1"/>
</dbReference>
<dbReference type="Gene3D" id="3.30.200.20">
    <property type="entry name" value="Phosphorylase Kinase, domain 1"/>
    <property type="match status" value="1"/>
</dbReference>
<dbReference type="Proteomes" id="UP000051952">
    <property type="component" value="Unassembled WGS sequence"/>
</dbReference>
<feature type="compositionally biased region" description="Gly residues" evidence="6">
    <location>
        <begin position="1980"/>
        <end position="1989"/>
    </location>
</feature>
<feature type="transmembrane region" description="Helical" evidence="7">
    <location>
        <begin position="557"/>
        <end position="577"/>
    </location>
</feature>
<dbReference type="SUPFAM" id="SSF55785">
    <property type="entry name" value="PYP-like sensor domain (PAS domain)"/>
    <property type="match status" value="1"/>
</dbReference>
<feature type="transmembrane region" description="Helical" evidence="7">
    <location>
        <begin position="583"/>
        <end position="601"/>
    </location>
</feature>
<evidence type="ECO:0000313" key="9">
    <source>
        <dbReference type="EMBL" id="CUF45207.1"/>
    </source>
</evidence>
<dbReference type="SUPFAM" id="SSF56112">
    <property type="entry name" value="Protein kinase-like (PK-like)"/>
    <property type="match status" value="1"/>
</dbReference>
<keyword evidence="7" id="KW-1133">Transmembrane helix</keyword>
<dbReference type="EMBL" id="CYKH01000328">
    <property type="protein sequence ID" value="CUF45207.1"/>
    <property type="molecule type" value="Genomic_DNA"/>
</dbReference>
<dbReference type="InterPro" id="IPR035965">
    <property type="entry name" value="PAS-like_dom_sf"/>
</dbReference>
<reference evidence="10" key="1">
    <citation type="submission" date="2015-09" db="EMBL/GenBank/DDBJ databases">
        <authorList>
            <consortium name="Pathogen Informatics"/>
        </authorList>
    </citation>
    <scope>NUCLEOTIDE SEQUENCE [LARGE SCALE GENOMIC DNA]</scope>
    <source>
        <strain evidence="10">Lake Konstanz</strain>
    </source>
</reference>
<feature type="region of interest" description="Disordered" evidence="6">
    <location>
        <begin position="110"/>
        <end position="150"/>
    </location>
</feature>
<feature type="compositionally biased region" description="Acidic residues" evidence="6">
    <location>
        <begin position="731"/>
        <end position="744"/>
    </location>
</feature>
<evidence type="ECO:0000256" key="7">
    <source>
        <dbReference type="SAM" id="Phobius"/>
    </source>
</evidence>
<dbReference type="InterPro" id="IPR008271">
    <property type="entry name" value="Ser/Thr_kinase_AS"/>
</dbReference>
<feature type="compositionally biased region" description="Gly residues" evidence="6">
    <location>
        <begin position="1051"/>
        <end position="1061"/>
    </location>
</feature>
<sequence length="2027" mass="216066">MPRLQSIDDNIEFAVFESENESRRSDVGSIITDTPVVQRALPPRRGGARGHPRGGSAHGSSAGNSHHHVTASSRSPAAVALGMMQTNGQQQHHHHNSVASEIMAGASSHHQHFGSSAAQFGHSAATTGRRFSLQPRRGGAFPQSATHSVGTNHTSNFNSNPMLPSSAAPGGDQLLIQQLGNAMMLRSWLDAHDVPAIDYVDVLVHFIRVDSTRTDVVSLAHVLVGAAQLVNAVQSSMALTSGYGVGGGGASPTASRVAPLGHNILGSRTTTHNNSPHASVTGGSVVAPPSIALSSPMMVGGGGPRSTTDDASGGGLASPTQHSFAAGAVSPHPLPPPPEYQTNQTYAVRVMLFELQTLGSVLARCQPFVKLSPTAGNLVRAFSIASFMNIAQIADGIPIAFKEVMSLIVPTSSAMSPGATTGGTTAAPRHRGLHHHSHHHSSSSHHPQSPSVGDHNNNNNNDGSIVVTIGGHNASGHLPPPSHHHSVVSDFGTGVLSEDPTMAAAIRDGGASNRKGNDLSCSPHLITDPRQFIPMTGAPPPRVMLAINLSASEPLHVAVNILVSAGMCIFIVLAAIYDQRWEVEIPLTIGLVALVSGWTIRYRYPLIGMSLKIIAMACCVIAYAVDIVLYRSVEMGSFPYWIVAVATSLFYSCRLTDVPTLRLEGNRFQSSYIVDDLLYEEDLSDEDDDDEDSSSSSADEAEERQRNNNGKRQQRRDQTRNHNDDSSGDNSSEESDGSDEDDVDGGAQETPTRRRRCHRSGGVKPLSPSNLPRLRRQQRRDFMGVLAEQYTVRYVHSFLLHIVLPIIMISSTVGGFAARVALDETFRLGASIVGEATVVMILGSVFVHHYFNAQQRRLSEDDALRLAYGIIRSTIDDIRAVTSSATPTPMTMLNAAGGGGGGAVASNGGLEGGTGGEMAAGNSATGMELLAQRQQQNHGPMSSSTPQMMAQSPFVTLQNNNGATQQQQQHQQRVRSQSHSIRGGGGGGSGGSTAVSPKMKDDIGNRNFSMPLAISAGVSGGRRPSNRVMPLRDDDDMTSSVNQLMELESNTGGGAGGGGLDAGNNPNNMRGVSPGRRPKSPAVYRGGGGRPQQQRSQPNAVYSGGALVKDVSSSYSGVGSGIGLEINTPLSHLNQIILAGKNIAPHGEMLLNLPPHPVTGKYPPGGGATLSATTGCVWRTPLDEVHLTTIVVGVDGRGDIVLWNWFAEDVTQFTALDMMGRNILSILPSSEFHAEMFSKISMTMSDRSTSTTRCSIVSRRVGKPTIDVALQAYPAKSLNGTTVGVIFAGSAIRHEALQDVATQLLDIHSSMPDIPSRSQLYQSLLLLQSELPKSTVEVSLPQFLGRIFSAQFQKKAVLLDVQPHFPSTIMIDVDALQLLVLEMLQHYMRAAGNGCVHIKLGHDDVAQVVVLKATVEALAGSVRGGHPVEFGGSLGSLLRDDVPIWKPSVTVAQAARKLNCVIRTDSGSNPNNVKPVPDCHCNITIVGAVAAGGGGGVGKNGNSAANSFDDDQVRCNVAIYDSETLSSILIRNAVWERKHMLFFIEDAKKLSVALDGVDILFARFPSSLVEQVVMEIKQERPLLEMVVIASHDNESGGNNSMIANFKKLPCIIMEDPILSSEIQDALTTKVRAIADRRLREDKVSDIRKLFSQTKSCPWVRGRLLGRGATAIVYEATNTITSGKMAVRTIRINSLEPEQLKLTMESLIAEVKLMSRLEHKNIINYLSLERDPDAINVFLEYAPGGSIRSLLDKRRVSMEQSAMWLRDILEGLSYLHTEGIVHLDLKCANVLLAADNTCKISDFGTAREIDPATRQTNNTNSPGGGNNSANNSLSNNGISNTTNSTTTASKESDASGTLHFMSPEMLNGGPIDWRSDIWSLGCLAMELITGKLPFAHMGALAIVGYVSSLTISDTVDLPREIHQDMNAVSFITACLCVDPAGRPNARTLQNHPFIVQQSGRQLTMPQTGAQASAAAAANGKPSGGGRGGAGFTTESSDDEDSGRRESCFSSWSAQDQFQERRRATAADW</sequence>
<feature type="region of interest" description="Disordered" evidence="6">
    <location>
        <begin position="1015"/>
        <end position="1035"/>
    </location>
</feature>
<feature type="compositionally biased region" description="Gly residues" evidence="6">
    <location>
        <begin position="982"/>
        <end position="991"/>
    </location>
</feature>
<dbReference type="PANTHER" id="PTHR11584:SF369">
    <property type="entry name" value="MITOGEN-ACTIVATED PROTEIN KINASE KINASE KINASE 19-RELATED"/>
    <property type="match status" value="1"/>
</dbReference>
<feature type="transmembrane region" description="Helical" evidence="7">
    <location>
        <begin position="798"/>
        <end position="822"/>
    </location>
</feature>
<keyword evidence="7" id="KW-0472">Membrane</keyword>
<dbReference type="PANTHER" id="PTHR11584">
    <property type="entry name" value="SERINE/THREONINE PROTEIN KINASE"/>
    <property type="match status" value="1"/>
</dbReference>
<feature type="compositionally biased region" description="Acidic residues" evidence="6">
    <location>
        <begin position="684"/>
        <end position="693"/>
    </location>
</feature>
<feature type="compositionally biased region" description="Low complexity" evidence="6">
    <location>
        <begin position="54"/>
        <end position="64"/>
    </location>
</feature>
<feature type="compositionally biased region" description="Low complexity" evidence="6">
    <location>
        <begin position="413"/>
        <end position="427"/>
    </location>
</feature>
<keyword evidence="7" id="KW-0812">Transmembrane</keyword>
<gene>
    <name evidence="9" type="ORF">BSAL_62630</name>
</gene>
<feature type="compositionally biased region" description="Polar residues" evidence="6">
    <location>
        <begin position="2006"/>
        <end position="2015"/>
    </location>
</feature>
<keyword evidence="2" id="KW-0808">Transferase</keyword>
<feature type="region of interest" description="Disordered" evidence="6">
    <location>
        <begin position="1958"/>
        <end position="2027"/>
    </location>
</feature>
<feature type="compositionally biased region" description="Low complexity" evidence="6">
    <location>
        <begin position="1815"/>
        <end position="1848"/>
    </location>
</feature>
<feature type="compositionally biased region" description="Basic and acidic residues" evidence="6">
    <location>
        <begin position="715"/>
        <end position="725"/>
    </location>
</feature>
<keyword evidence="3" id="KW-0547">Nucleotide-binding</keyword>
<feature type="region of interest" description="Disordered" evidence="6">
    <location>
        <begin position="960"/>
        <end position="1000"/>
    </location>
</feature>
<name>A0A0S4IS01_BODSA</name>
<evidence type="ECO:0000256" key="1">
    <source>
        <dbReference type="ARBA" id="ARBA00022527"/>
    </source>
</evidence>
<feature type="region of interest" description="Disordered" evidence="6">
    <location>
        <begin position="1047"/>
        <end position="1100"/>
    </location>
</feature>
<evidence type="ECO:0000259" key="8">
    <source>
        <dbReference type="PROSITE" id="PS50011"/>
    </source>
</evidence>
<protein>
    <submittedName>
        <fullName evidence="9">Protein kinase, putative</fullName>
    </submittedName>
</protein>
<feature type="domain" description="Protein kinase" evidence="8">
    <location>
        <begin position="1658"/>
        <end position="1953"/>
    </location>
</feature>
<proteinExistence type="predicted"/>
<evidence type="ECO:0000256" key="6">
    <source>
        <dbReference type="SAM" id="MobiDB-lite"/>
    </source>
</evidence>
<feature type="region of interest" description="Disordered" evidence="6">
    <location>
        <begin position="684"/>
        <end position="775"/>
    </location>
</feature>
<feature type="region of interest" description="Disordered" evidence="6">
    <location>
        <begin position="18"/>
        <end position="74"/>
    </location>
</feature>
<feature type="transmembrane region" description="Helical" evidence="7">
    <location>
        <begin position="638"/>
        <end position="657"/>
    </location>
</feature>
<dbReference type="GO" id="GO:0005524">
    <property type="term" value="F:ATP binding"/>
    <property type="evidence" value="ECO:0007669"/>
    <property type="project" value="UniProtKB-KW"/>
</dbReference>
<dbReference type="InterPro" id="IPR011009">
    <property type="entry name" value="Kinase-like_dom_sf"/>
</dbReference>
<dbReference type="GO" id="GO:0004674">
    <property type="term" value="F:protein serine/threonine kinase activity"/>
    <property type="evidence" value="ECO:0007669"/>
    <property type="project" value="UniProtKB-KW"/>
</dbReference>
<feature type="region of interest" description="Disordered" evidence="6">
    <location>
        <begin position="413"/>
        <end position="493"/>
    </location>
</feature>
<feature type="transmembrane region" description="Helical" evidence="7">
    <location>
        <begin position="613"/>
        <end position="632"/>
    </location>
</feature>
<feature type="compositionally biased region" description="Basic residues" evidence="6">
    <location>
        <begin position="428"/>
        <end position="443"/>
    </location>
</feature>
<feature type="region of interest" description="Disordered" evidence="6">
    <location>
        <begin position="298"/>
        <end position="341"/>
    </location>
</feature>
<evidence type="ECO:0000256" key="3">
    <source>
        <dbReference type="ARBA" id="ARBA00022741"/>
    </source>
</evidence>
<dbReference type="PROSITE" id="PS50011">
    <property type="entry name" value="PROTEIN_KINASE_DOM"/>
    <property type="match status" value="1"/>
</dbReference>
<dbReference type="VEuPathDB" id="TriTrypDB:BSAL_62630"/>
<keyword evidence="5" id="KW-0067">ATP-binding</keyword>
<dbReference type="InterPro" id="IPR000719">
    <property type="entry name" value="Prot_kinase_dom"/>
</dbReference>
<feature type="compositionally biased region" description="Low complexity" evidence="6">
    <location>
        <begin position="1967"/>
        <end position="1979"/>
    </location>
</feature>
<organism evidence="9 10">
    <name type="scientific">Bodo saltans</name>
    <name type="common">Flagellated protozoan</name>
    <dbReference type="NCBI Taxonomy" id="75058"/>
    <lineage>
        <taxon>Eukaryota</taxon>
        <taxon>Discoba</taxon>
        <taxon>Euglenozoa</taxon>
        <taxon>Kinetoplastea</taxon>
        <taxon>Metakinetoplastina</taxon>
        <taxon>Eubodonida</taxon>
        <taxon>Bodonidae</taxon>
        <taxon>Bodo</taxon>
    </lineage>
</organism>
<feature type="compositionally biased region" description="Basic and acidic residues" evidence="6">
    <location>
        <begin position="2016"/>
        <end position="2027"/>
    </location>
</feature>
<dbReference type="Gene3D" id="1.10.510.10">
    <property type="entry name" value="Transferase(Phosphotransferase) domain 1"/>
    <property type="match status" value="1"/>
</dbReference>
<evidence type="ECO:0000256" key="5">
    <source>
        <dbReference type="ARBA" id="ARBA00022840"/>
    </source>
</evidence>
<accession>A0A0S4IS01</accession>
<keyword evidence="10" id="KW-1185">Reference proteome</keyword>
<evidence type="ECO:0000313" key="10">
    <source>
        <dbReference type="Proteomes" id="UP000051952"/>
    </source>
</evidence>
<dbReference type="PROSITE" id="PS00108">
    <property type="entry name" value="PROTEIN_KINASE_ST"/>
    <property type="match status" value="1"/>
</dbReference>
<keyword evidence="4 9" id="KW-0418">Kinase</keyword>
<keyword evidence="1" id="KW-0723">Serine/threonine-protein kinase</keyword>
<evidence type="ECO:0000256" key="4">
    <source>
        <dbReference type="ARBA" id="ARBA00022777"/>
    </source>
</evidence>